<dbReference type="SMART" id="SM00399">
    <property type="entry name" value="ZnF_C4"/>
    <property type="match status" value="1"/>
</dbReference>
<evidence type="ECO:0000256" key="7">
    <source>
        <dbReference type="ARBA" id="ARBA00023163"/>
    </source>
</evidence>
<evidence type="ECO:0000259" key="10">
    <source>
        <dbReference type="PROSITE" id="PS51030"/>
    </source>
</evidence>
<dbReference type="eggNOG" id="ENOG502THR2">
    <property type="taxonomic scope" value="Eukaryota"/>
</dbReference>
<keyword evidence="7" id="KW-0804">Transcription</keyword>
<evidence type="ECO:0000259" key="11">
    <source>
        <dbReference type="PROSITE" id="PS51843"/>
    </source>
</evidence>
<keyword evidence="13" id="KW-1185">Reference proteome</keyword>
<keyword evidence="3" id="KW-0863">Zinc-finger</keyword>
<evidence type="ECO:0000256" key="9">
    <source>
        <dbReference type="ARBA" id="ARBA00023242"/>
    </source>
</evidence>
<dbReference type="Gene3D" id="1.10.565.10">
    <property type="entry name" value="Retinoid X Receptor"/>
    <property type="match status" value="1"/>
</dbReference>
<dbReference type="InParanoid" id="G0NMU7"/>
<dbReference type="SUPFAM" id="SSF57716">
    <property type="entry name" value="Glucocorticoid receptor-like (DNA-binding domain)"/>
    <property type="match status" value="1"/>
</dbReference>
<dbReference type="InterPro" id="IPR013088">
    <property type="entry name" value="Znf_NHR/GATA"/>
</dbReference>
<dbReference type="GO" id="GO:0008270">
    <property type="term" value="F:zinc ion binding"/>
    <property type="evidence" value="ECO:0007669"/>
    <property type="project" value="UniProtKB-KW"/>
</dbReference>
<dbReference type="Proteomes" id="UP000008068">
    <property type="component" value="Unassembled WGS sequence"/>
</dbReference>
<evidence type="ECO:0000313" key="12">
    <source>
        <dbReference type="EMBL" id="EGT34312.1"/>
    </source>
</evidence>
<dbReference type="Pfam" id="PF00104">
    <property type="entry name" value="Hormone_recep"/>
    <property type="match status" value="1"/>
</dbReference>
<dbReference type="OrthoDB" id="5778501at2759"/>
<evidence type="ECO:0008006" key="14">
    <source>
        <dbReference type="Google" id="ProtNLM"/>
    </source>
</evidence>
<dbReference type="SUPFAM" id="SSF48508">
    <property type="entry name" value="Nuclear receptor ligand-binding domain"/>
    <property type="match status" value="1"/>
</dbReference>
<gene>
    <name evidence="12" type="ORF">CAEBREN_06929</name>
</gene>
<organism evidence="13">
    <name type="scientific">Caenorhabditis brenneri</name>
    <name type="common">Nematode worm</name>
    <dbReference type="NCBI Taxonomy" id="135651"/>
    <lineage>
        <taxon>Eukaryota</taxon>
        <taxon>Metazoa</taxon>
        <taxon>Ecdysozoa</taxon>
        <taxon>Nematoda</taxon>
        <taxon>Chromadorea</taxon>
        <taxon>Rhabditida</taxon>
        <taxon>Rhabditina</taxon>
        <taxon>Rhabditomorpha</taxon>
        <taxon>Rhabditoidea</taxon>
        <taxon>Rhabditidae</taxon>
        <taxon>Peloderinae</taxon>
        <taxon>Caenorhabditis</taxon>
    </lineage>
</organism>
<keyword evidence="8" id="KW-0675">Receptor</keyword>
<evidence type="ECO:0000256" key="8">
    <source>
        <dbReference type="ARBA" id="ARBA00023170"/>
    </source>
</evidence>
<evidence type="ECO:0000256" key="1">
    <source>
        <dbReference type="ARBA" id="ARBA00005993"/>
    </source>
</evidence>
<feature type="domain" description="NR LBD" evidence="11">
    <location>
        <begin position="95"/>
        <end position="220"/>
    </location>
</feature>
<keyword evidence="4" id="KW-0862">Zinc</keyword>
<dbReference type="Gene3D" id="3.30.50.10">
    <property type="entry name" value="Erythroid Transcription Factor GATA-1, subunit A"/>
    <property type="match status" value="1"/>
</dbReference>
<evidence type="ECO:0000313" key="13">
    <source>
        <dbReference type="Proteomes" id="UP000008068"/>
    </source>
</evidence>
<feature type="domain" description="Nuclear receptor" evidence="10">
    <location>
        <begin position="4"/>
        <end position="74"/>
    </location>
</feature>
<dbReference type="PANTHER" id="PTHR45886">
    <property type="entry name" value="NUCLEAR HORMONE RECEPTOR FAMILY-RELATED-RELATED"/>
    <property type="match status" value="1"/>
</dbReference>
<reference evidence="13" key="1">
    <citation type="submission" date="2011-07" db="EMBL/GenBank/DDBJ databases">
        <authorList>
            <consortium name="Caenorhabditis brenneri Sequencing and Analysis Consortium"/>
            <person name="Wilson R.K."/>
        </authorList>
    </citation>
    <scope>NUCLEOTIDE SEQUENCE [LARGE SCALE GENOMIC DNA]</scope>
    <source>
        <strain evidence="13">PB2801</strain>
    </source>
</reference>
<dbReference type="AlphaFoldDB" id="G0NMU7"/>
<dbReference type="Pfam" id="PF00105">
    <property type="entry name" value="zf-C4"/>
    <property type="match status" value="1"/>
</dbReference>
<dbReference type="PROSITE" id="PS51030">
    <property type="entry name" value="NUCLEAR_REC_DBD_2"/>
    <property type="match status" value="1"/>
</dbReference>
<sequence>MNKEMLCAVCSSRAAGFNYGAATCNACKMFFRRVHVRNEVEECKFQNGNCLAYCTFCRFVQCLQAGMVFHPVVNTYDFRNNEIVLSTIVKNLIYMDNHRTKLFNNFYVEEKDPSFQELLVPITFNEKPREHKMEYAEWGFMSTITSIDFLKKLHFMNDLNAEDAIIVLRHIFIQMNIFSLAYNSYETKRNTLMFPDGTEIPEPNVIGVSEVLVCIYCFLH</sequence>
<evidence type="ECO:0000256" key="4">
    <source>
        <dbReference type="ARBA" id="ARBA00022833"/>
    </source>
</evidence>
<keyword evidence="9" id="KW-0539">Nucleus</keyword>
<keyword evidence="2" id="KW-0479">Metal-binding</keyword>
<dbReference type="PRINTS" id="PR00047">
    <property type="entry name" value="STROIDFINGER"/>
</dbReference>
<comment type="similarity">
    <text evidence="1">Belongs to the nuclear hormone receptor family.</text>
</comment>
<evidence type="ECO:0000256" key="6">
    <source>
        <dbReference type="ARBA" id="ARBA00023125"/>
    </source>
</evidence>
<evidence type="ECO:0000256" key="3">
    <source>
        <dbReference type="ARBA" id="ARBA00022771"/>
    </source>
</evidence>
<dbReference type="InterPro" id="IPR035500">
    <property type="entry name" value="NHR-like_dom_sf"/>
</dbReference>
<dbReference type="GO" id="GO:0003700">
    <property type="term" value="F:DNA-binding transcription factor activity"/>
    <property type="evidence" value="ECO:0007669"/>
    <property type="project" value="InterPro"/>
</dbReference>
<dbReference type="OMA" id="EVEECKF"/>
<keyword evidence="5" id="KW-0805">Transcription regulation</keyword>
<keyword evidence="6" id="KW-0238">DNA-binding</keyword>
<accession>G0NMU7</accession>
<name>G0NMU7_CAEBE</name>
<dbReference type="PROSITE" id="PS51843">
    <property type="entry name" value="NR_LBD"/>
    <property type="match status" value="1"/>
</dbReference>
<evidence type="ECO:0000256" key="2">
    <source>
        <dbReference type="ARBA" id="ARBA00022723"/>
    </source>
</evidence>
<dbReference type="STRING" id="135651.G0NMU7"/>
<protein>
    <recommendedName>
        <fullName evidence="14">Nuclear receptor domain-containing protein</fullName>
    </recommendedName>
</protein>
<dbReference type="GO" id="GO:0043565">
    <property type="term" value="F:sequence-specific DNA binding"/>
    <property type="evidence" value="ECO:0007669"/>
    <property type="project" value="InterPro"/>
</dbReference>
<proteinExistence type="inferred from homology"/>
<dbReference type="PANTHER" id="PTHR45886:SF18">
    <property type="entry name" value="NR LBD DOMAIN-CONTAINING PROTEIN-RELATED"/>
    <property type="match status" value="1"/>
</dbReference>
<dbReference type="HOGENOM" id="CLU_1257039_0_0_1"/>
<dbReference type="InterPro" id="IPR001628">
    <property type="entry name" value="Znf_hrmn_rcpt"/>
</dbReference>
<evidence type="ECO:0000256" key="5">
    <source>
        <dbReference type="ARBA" id="ARBA00023015"/>
    </source>
</evidence>
<dbReference type="PROSITE" id="PS00031">
    <property type="entry name" value="NUCLEAR_REC_DBD_1"/>
    <property type="match status" value="1"/>
</dbReference>
<dbReference type="InterPro" id="IPR000536">
    <property type="entry name" value="Nucl_hrmn_rcpt_lig-bd"/>
</dbReference>
<dbReference type="EMBL" id="GL379912">
    <property type="protein sequence ID" value="EGT34312.1"/>
    <property type="molecule type" value="Genomic_DNA"/>
</dbReference>